<comment type="caution">
    <text evidence="6">The sequence shown here is derived from an EMBL/GenBank/DDBJ whole genome shotgun (WGS) entry which is preliminary data.</text>
</comment>
<dbReference type="EMBL" id="PFAM01000006">
    <property type="protein sequence ID" value="PIT96368.1"/>
    <property type="molecule type" value="Genomic_DNA"/>
</dbReference>
<dbReference type="SUPFAM" id="SSF52540">
    <property type="entry name" value="P-loop containing nucleoside triphosphate hydrolases"/>
    <property type="match status" value="2"/>
</dbReference>
<dbReference type="PANTHER" id="PTHR30258">
    <property type="entry name" value="TYPE II SECRETION SYSTEM PROTEIN GSPE-RELATED"/>
    <property type="match status" value="1"/>
</dbReference>
<dbReference type="PANTHER" id="PTHR30258:SF1">
    <property type="entry name" value="PROTEIN TRANSPORT PROTEIN HOFB HOMOLOG"/>
    <property type="match status" value="1"/>
</dbReference>
<keyword evidence="3" id="KW-0067">ATP-binding</keyword>
<dbReference type="AlphaFoldDB" id="A0A2M6WU87"/>
<dbReference type="Pfam" id="PF00437">
    <property type="entry name" value="T2SSE"/>
    <property type="match status" value="2"/>
</dbReference>
<accession>A0A2M6WU87</accession>
<protein>
    <recommendedName>
        <fullName evidence="5">Bacterial type II secretion system protein E domain-containing protein</fullName>
    </recommendedName>
</protein>
<evidence type="ECO:0000256" key="2">
    <source>
        <dbReference type="ARBA" id="ARBA00022741"/>
    </source>
</evidence>
<dbReference type="FunFam" id="3.40.50.300:FF:000398">
    <property type="entry name" value="Type IV pilus assembly ATPase PilB"/>
    <property type="match status" value="2"/>
</dbReference>
<dbReference type="InterPro" id="IPR003593">
    <property type="entry name" value="AAA+_ATPase"/>
</dbReference>
<evidence type="ECO:0000259" key="5">
    <source>
        <dbReference type="PROSITE" id="PS00662"/>
    </source>
</evidence>
<dbReference type="GO" id="GO:0005886">
    <property type="term" value="C:plasma membrane"/>
    <property type="evidence" value="ECO:0007669"/>
    <property type="project" value="TreeGrafter"/>
</dbReference>
<keyword evidence="2" id="KW-0547">Nucleotide-binding</keyword>
<sequence length="1012" mass="110800">MPKDLPSIDDLMTPTENLSEDSSPALFKKGLSNIKLKEVEEATQIKAAQLGLPYVNLVGFPISPESISLIDEALSRELQVICFFRDSTNVRMAAVNPENPKVPTLLKKLKEKYFFLSAELYLISPHSFEKSIVVYGTLPKYTAVRPGVKITEEDLLRFKQEISNLQNIHEFLSRANISDVMTIIIAAALKIESTDIHIEAGQDSIIIRYRVDGILQEVAQLSSERWREVVSRLKVISKVKINISDKPQDGRFTIFLEGSEIDVRVSFLPTSNGESVVMRLLMADVGTLDIEKLGMQPQAEALLLSEISKPNGLILTTGPTGSGKTTTLYAVVNKLNQPGIKIIALEDPIEYRLKGISQSQVDEAKGYTFAKGLRSILRQDPDIVLVGEIRDLETAEITIQASLTGHLVLSTLHTNDSSGVIPRLIDLGVKPFLLTPAINAILGQRLVRKLCPACKQEHVLTETETEQIKKILAVISPKAGVNIPVNLSTIYKAGENSTCSFCHGLSYKGRIGIYEIFSMNDEMKQLTASGAPAFKLLEQAIEDGMITMLQDGVLKALAGLTSLEEVYTAIGKMDYVDTLFDIITAQTIGRGLKITPEHLAVGAKMAANLNQAEEVITGYKTAEIINVVIAAGVLSEAGDIHIDPEEKIVRIRFRVDGILHDIASLPQEYYVPLISEIKNLIGAAANLKQSTYEGRFSIYTPETRMDCRVSIITGGYGETAVLRILSKQASALAVEELGIRGKTLEIILDAITKTRGIIVNTGPTGSGKTTTLYSLLNRLNKPDIKIITIEDPIEYHLQGIMQTQIDDKSGYTFTSALKSLLRQNPNVIMIGEVRDEATAKTAIEAALSGHLVLSTVHANSAAGGVARFAELGVERSFLAGSIECSIGQRLVRKICPHCKEVYQPTKEESVTVTRYLSALKPTADLQIPTELVFYKGKGCELCSHLGYKGRLGLYEAISVNSEIKKILMDEKMTDLDIELAAMEQGFVPLIADGIIKALNGETTLEEVLRVAK</sequence>
<dbReference type="CDD" id="cd01129">
    <property type="entry name" value="PulE-GspE-like"/>
    <property type="match status" value="2"/>
</dbReference>
<dbReference type="GO" id="GO:0005524">
    <property type="term" value="F:ATP binding"/>
    <property type="evidence" value="ECO:0007669"/>
    <property type="project" value="UniProtKB-KW"/>
</dbReference>
<dbReference type="PROSITE" id="PS00662">
    <property type="entry name" value="T2SP_E"/>
    <property type="match status" value="1"/>
</dbReference>
<dbReference type="InterPro" id="IPR007831">
    <property type="entry name" value="T2SS_GspE_N"/>
</dbReference>
<comment type="similarity">
    <text evidence="1">Belongs to the GSP E family.</text>
</comment>
<organism evidence="6 7">
    <name type="scientific">Candidatus Falkowbacteria bacterium CG10_big_fil_rev_8_21_14_0_10_37_14</name>
    <dbReference type="NCBI Taxonomy" id="1974561"/>
    <lineage>
        <taxon>Bacteria</taxon>
        <taxon>Candidatus Falkowiibacteriota</taxon>
    </lineage>
</organism>
<dbReference type="SMART" id="SM00382">
    <property type="entry name" value="AAA"/>
    <property type="match status" value="2"/>
</dbReference>
<reference evidence="7" key="1">
    <citation type="submission" date="2017-09" db="EMBL/GenBank/DDBJ databases">
        <title>Depth-based differentiation of microbial function through sediment-hosted aquifers and enrichment of novel symbionts in the deep terrestrial subsurface.</title>
        <authorList>
            <person name="Probst A.J."/>
            <person name="Ladd B."/>
            <person name="Jarett J.K."/>
            <person name="Geller-Mcgrath D.E."/>
            <person name="Sieber C.M.K."/>
            <person name="Emerson J.B."/>
            <person name="Anantharaman K."/>
            <person name="Thomas B.C."/>
            <person name="Malmstrom R."/>
            <person name="Stieglmeier M."/>
            <person name="Klingl A."/>
            <person name="Woyke T."/>
            <person name="Ryan C.M."/>
            <person name="Banfield J.F."/>
        </authorList>
    </citation>
    <scope>NUCLEOTIDE SEQUENCE [LARGE SCALE GENOMIC DNA]</scope>
</reference>
<name>A0A2M6WU87_9BACT</name>
<gene>
    <name evidence="6" type="ORF">COT94_00840</name>
</gene>
<feature type="region of interest" description="Disordered" evidence="4">
    <location>
        <begin position="1"/>
        <end position="22"/>
    </location>
</feature>
<evidence type="ECO:0000256" key="1">
    <source>
        <dbReference type="ARBA" id="ARBA00006611"/>
    </source>
</evidence>
<dbReference type="InterPro" id="IPR001482">
    <property type="entry name" value="T2SS/T4SS_dom"/>
</dbReference>
<evidence type="ECO:0000313" key="6">
    <source>
        <dbReference type="EMBL" id="PIT96368.1"/>
    </source>
</evidence>
<proteinExistence type="inferred from homology"/>
<dbReference type="Proteomes" id="UP000228533">
    <property type="component" value="Unassembled WGS sequence"/>
</dbReference>
<dbReference type="Pfam" id="PF05157">
    <property type="entry name" value="MshEN"/>
    <property type="match status" value="1"/>
</dbReference>
<evidence type="ECO:0000256" key="4">
    <source>
        <dbReference type="SAM" id="MobiDB-lite"/>
    </source>
</evidence>
<feature type="domain" description="Bacterial type II secretion system protein E" evidence="5">
    <location>
        <begin position="377"/>
        <end position="391"/>
    </location>
</feature>
<dbReference type="Gene3D" id="3.30.450.90">
    <property type="match status" value="2"/>
</dbReference>
<dbReference type="Gene3D" id="3.40.50.300">
    <property type="entry name" value="P-loop containing nucleotide triphosphate hydrolases"/>
    <property type="match status" value="2"/>
</dbReference>
<dbReference type="SUPFAM" id="SSF160246">
    <property type="entry name" value="EspE N-terminal domain-like"/>
    <property type="match status" value="1"/>
</dbReference>
<evidence type="ECO:0000313" key="7">
    <source>
        <dbReference type="Proteomes" id="UP000228533"/>
    </source>
</evidence>
<evidence type="ECO:0000256" key="3">
    <source>
        <dbReference type="ARBA" id="ARBA00022840"/>
    </source>
</evidence>
<dbReference type="InterPro" id="IPR037257">
    <property type="entry name" value="T2SS_E_N_sf"/>
</dbReference>
<dbReference type="InterPro" id="IPR027417">
    <property type="entry name" value="P-loop_NTPase"/>
</dbReference>
<dbReference type="GO" id="GO:0016887">
    <property type="term" value="F:ATP hydrolysis activity"/>
    <property type="evidence" value="ECO:0007669"/>
    <property type="project" value="TreeGrafter"/>
</dbReference>